<protein>
    <submittedName>
        <fullName evidence="2">Uncharacterized protein</fullName>
    </submittedName>
</protein>
<name>A0ABP1W4K3_9ENTR</name>
<gene>
    <name evidence="2" type="ORF">BN134_732</name>
</gene>
<evidence type="ECO:0000313" key="2">
    <source>
        <dbReference type="EMBL" id="CCJ80023.1"/>
    </source>
</evidence>
<comment type="caution">
    <text evidence="2">The sequence shown here is derived from an EMBL/GenBank/DDBJ whole genome shotgun (WGS) entry which is preliminary data.</text>
</comment>
<accession>A0ABP1W4K3</accession>
<keyword evidence="3" id="KW-1185">Reference proteome</keyword>
<evidence type="ECO:0000313" key="3">
    <source>
        <dbReference type="Proteomes" id="UP000009342"/>
    </source>
</evidence>
<sequence>MEFPLQKKDFCSANKRRTEDPLARGKLLKQHGFQGAGE</sequence>
<feature type="region of interest" description="Disordered" evidence="1">
    <location>
        <begin position="14"/>
        <end position="38"/>
    </location>
</feature>
<evidence type="ECO:0000256" key="1">
    <source>
        <dbReference type="SAM" id="MobiDB-lite"/>
    </source>
</evidence>
<feature type="compositionally biased region" description="Basic and acidic residues" evidence="1">
    <location>
        <begin position="14"/>
        <end position="23"/>
    </location>
</feature>
<proteinExistence type="predicted"/>
<dbReference type="Proteomes" id="UP000009342">
    <property type="component" value="Unassembled WGS sequence"/>
</dbReference>
<dbReference type="EMBL" id="CAKZ01000036">
    <property type="protein sequence ID" value="CCJ80023.1"/>
    <property type="molecule type" value="Genomic_DNA"/>
</dbReference>
<reference evidence="3" key="1">
    <citation type="journal article" date="2012" name="PLoS ONE">
        <title>Comparative analysis of genome sequences covering the seven cronobacter species.</title>
        <authorList>
            <person name="Joseph S."/>
            <person name="Desai P."/>
            <person name="Ji Y."/>
            <person name="Cummings C.A."/>
            <person name="Shih R."/>
            <person name="Degoricija L."/>
            <person name="Rico A."/>
            <person name="Brzoska P."/>
            <person name="Hamby S.E."/>
            <person name="Masood N."/>
            <person name="Hariri S."/>
            <person name="Sonbol H."/>
            <person name="Chuzhanova N."/>
            <person name="McClelland M."/>
            <person name="Furtado M.R."/>
            <person name="Forsythe S.J."/>
        </authorList>
    </citation>
    <scope>NUCLEOTIDE SEQUENCE [LARGE SCALE GENOMIC DNA]</scope>
    <source>
        <strain evidence="3">1210</strain>
    </source>
</reference>
<organism evidence="2 3">
    <name type="scientific">Cronobacter dublinensis 1210</name>
    <dbReference type="NCBI Taxonomy" id="1208656"/>
    <lineage>
        <taxon>Bacteria</taxon>
        <taxon>Pseudomonadati</taxon>
        <taxon>Pseudomonadota</taxon>
        <taxon>Gammaproteobacteria</taxon>
        <taxon>Enterobacterales</taxon>
        <taxon>Enterobacteriaceae</taxon>
        <taxon>Cronobacter</taxon>
    </lineage>
</organism>